<proteinExistence type="predicted"/>
<evidence type="ECO:0000256" key="2">
    <source>
        <dbReference type="ARBA" id="ARBA00022553"/>
    </source>
</evidence>
<keyword evidence="6" id="KW-1185">Reference proteome</keyword>
<feature type="transmembrane region" description="Helical" evidence="3">
    <location>
        <begin position="652"/>
        <end position="672"/>
    </location>
</feature>
<accession>A0A918UY35</accession>
<keyword evidence="1" id="KW-0596">Phosphopantetheine</keyword>
<protein>
    <recommendedName>
        <fullName evidence="4">AMP-dependent synthetase/ligase domain-containing protein</fullName>
    </recommendedName>
</protein>
<dbReference type="InterPro" id="IPR042099">
    <property type="entry name" value="ANL_N_sf"/>
</dbReference>
<feature type="transmembrane region" description="Helical" evidence="3">
    <location>
        <begin position="817"/>
        <end position="834"/>
    </location>
</feature>
<feature type="domain" description="AMP-dependent synthetase/ligase" evidence="4">
    <location>
        <begin position="10"/>
        <end position="358"/>
    </location>
</feature>
<keyword evidence="3" id="KW-0812">Transmembrane</keyword>
<dbReference type="PANTHER" id="PTHR44845">
    <property type="entry name" value="CARRIER DOMAIN-CONTAINING PROTEIN"/>
    <property type="match status" value="1"/>
</dbReference>
<evidence type="ECO:0000313" key="5">
    <source>
        <dbReference type="EMBL" id="GGZ43155.1"/>
    </source>
</evidence>
<dbReference type="SUPFAM" id="SSF56801">
    <property type="entry name" value="Acetyl-CoA synthetase-like"/>
    <property type="match status" value="1"/>
</dbReference>
<evidence type="ECO:0000256" key="1">
    <source>
        <dbReference type="ARBA" id="ARBA00022450"/>
    </source>
</evidence>
<keyword evidence="3" id="KW-1133">Transmembrane helix</keyword>
<reference evidence="5" key="2">
    <citation type="submission" date="2020-09" db="EMBL/GenBank/DDBJ databases">
        <authorList>
            <person name="Sun Q."/>
            <person name="Kim S."/>
        </authorList>
    </citation>
    <scope>NUCLEOTIDE SEQUENCE</scope>
    <source>
        <strain evidence="5">KCTC 32296</strain>
    </source>
</reference>
<dbReference type="Proteomes" id="UP000662572">
    <property type="component" value="Unassembled WGS sequence"/>
</dbReference>
<feature type="transmembrane region" description="Helical" evidence="3">
    <location>
        <begin position="841"/>
        <end position="860"/>
    </location>
</feature>
<feature type="transmembrane region" description="Helical" evidence="3">
    <location>
        <begin position="764"/>
        <end position="783"/>
    </location>
</feature>
<evidence type="ECO:0000256" key="3">
    <source>
        <dbReference type="SAM" id="Phobius"/>
    </source>
</evidence>
<dbReference type="InterPro" id="IPR020845">
    <property type="entry name" value="AMP-binding_CS"/>
</dbReference>
<dbReference type="EMBL" id="BMZB01000006">
    <property type="protein sequence ID" value="GGZ43155.1"/>
    <property type="molecule type" value="Genomic_DNA"/>
</dbReference>
<dbReference type="InterPro" id="IPR000873">
    <property type="entry name" value="AMP-dep_synth/lig_dom"/>
</dbReference>
<feature type="transmembrane region" description="Helical" evidence="3">
    <location>
        <begin position="587"/>
        <end position="608"/>
    </location>
</feature>
<comment type="caution">
    <text evidence="5">The sequence shown here is derived from an EMBL/GenBank/DDBJ whole genome shotgun (WGS) entry which is preliminary data.</text>
</comment>
<keyword evidence="2" id="KW-0597">Phosphoprotein</keyword>
<feature type="transmembrane region" description="Helical" evidence="3">
    <location>
        <begin position="872"/>
        <end position="892"/>
    </location>
</feature>
<sequence length="932" mass="102215">MRIQDTFLSVCERKPSSPCLKFDARTYSYRDVRDRSGQVAWHLTQAGIIPGDVVAIIAERGPELIWSILGVLRAGAIFTVVDSAYPAARINTLFAQVRPNAIITCGGAHLKSIVYALTSPPDIHLHLADLDMRRKAEFNDPATSPDAPAYYLFTSGSTGHPKVVACHHTPLVRFVDWHKKTFDLSARDQFTLLSGLSHDPLLRDIFTPLSVGAVLNIPAQSTITAPGALRTWLHKVKATVVHLTPPMGQLLLAGCPKVPTLKAIRRFFWGGDQLQAGLVTEMKTVAPNAEHINFYGSTETPQAAAFYRLPSVPSDQPIPLGKGSDGFELIIVNTDKQPVAMGETGEIAVKSAYLSLGYARNGQISAPDDRHHSADGQTIYYTGDRGYMNADGQVIGLGRADDQIKIRGYRVDLSEITAALNAHPDLCGAIALTTGDGDNRRIEAFVSPKYPLIHGVEALRRHFASVLPVYMVPSKFWVMEHGLPLLPNGKIDRQALIALASEPDKDLPVAMAESDDPRVNTLIGGWRKVFQRRDITPDSTFVGLGGDSLSYVGAFLAAEEVVGGVPEGWQSLPLKDIVARARPRDKMFAAIDSTIMIRAVAIIFLVGLHFGLGTWGNGMTTALFIVSGFLYGRTQWDNMFASGKFSALLKPLKAILPATFVCSVAVVLIDMAKGGPVYWPMLTLTTDMFASPNEPLRHTLYWYTHDLIKLILLTAGVQWGLQKLWPNTDRLRLTIGVMLGLCAIRFGLPTLFTDMPVDYFAPNTIWLQLNPVSNLALFYMGIVMSQLKVDLSKQTMMILCLITGSINSFYFSDHSALGVIISAFLIMYVPTIYVMRGLSKIVYLIGGATLYIYLGQIWMAKPLQYLLGHTGYHSPLMPVLETAAAVAGGILLHQMVDKWPQIQSWITDRVDDIRLNGAQGHETGAQGQHHPQ</sequence>
<dbReference type="PROSITE" id="PS00455">
    <property type="entry name" value="AMP_BINDING"/>
    <property type="match status" value="1"/>
</dbReference>
<dbReference type="AlphaFoldDB" id="A0A918UY35"/>
<feature type="transmembrane region" description="Helical" evidence="3">
    <location>
        <begin position="733"/>
        <end position="752"/>
    </location>
</feature>
<reference evidence="5" key="1">
    <citation type="journal article" date="2014" name="Int. J. Syst. Evol. Microbiol.">
        <title>Complete genome sequence of Corynebacterium casei LMG S-19264T (=DSM 44701T), isolated from a smear-ripened cheese.</title>
        <authorList>
            <consortium name="US DOE Joint Genome Institute (JGI-PGF)"/>
            <person name="Walter F."/>
            <person name="Albersmeier A."/>
            <person name="Kalinowski J."/>
            <person name="Ruckert C."/>
        </authorList>
    </citation>
    <scope>NUCLEOTIDE SEQUENCE</scope>
    <source>
        <strain evidence="5">KCTC 32296</strain>
    </source>
</reference>
<dbReference type="Gene3D" id="3.40.50.12780">
    <property type="entry name" value="N-terminal domain of ligase-like"/>
    <property type="match status" value="1"/>
</dbReference>
<dbReference type="Pfam" id="PF00501">
    <property type="entry name" value="AMP-binding"/>
    <property type="match status" value="1"/>
</dbReference>
<evidence type="ECO:0000313" key="6">
    <source>
        <dbReference type="Proteomes" id="UP000662572"/>
    </source>
</evidence>
<gene>
    <name evidence="5" type="ORF">GCM10011273_32450</name>
</gene>
<dbReference type="Gene3D" id="3.30.300.30">
    <property type="match status" value="1"/>
</dbReference>
<dbReference type="CDD" id="cd05930">
    <property type="entry name" value="A_NRPS"/>
    <property type="match status" value="1"/>
</dbReference>
<dbReference type="RefSeq" id="WP_189488548.1">
    <property type="nucleotide sequence ID" value="NZ_BMZB01000006.1"/>
</dbReference>
<evidence type="ECO:0000259" key="4">
    <source>
        <dbReference type="Pfam" id="PF00501"/>
    </source>
</evidence>
<dbReference type="PANTHER" id="PTHR44845:SF1">
    <property type="entry name" value="L-2-AMINOADIPATE REDUCTASE"/>
    <property type="match status" value="1"/>
</dbReference>
<dbReference type="InterPro" id="IPR045851">
    <property type="entry name" value="AMP-bd_C_sf"/>
</dbReference>
<name>A0A918UY35_9CAUL</name>
<keyword evidence="3" id="KW-0472">Membrane</keyword>
<organism evidence="5 6">
    <name type="scientific">Asticcacaulis endophyticus</name>
    <dbReference type="NCBI Taxonomy" id="1395890"/>
    <lineage>
        <taxon>Bacteria</taxon>
        <taxon>Pseudomonadati</taxon>
        <taxon>Pseudomonadota</taxon>
        <taxon>Alphaproteobacteria</taxon>
        <taxon>Caulobacterales</taxon>
        <taxon>Caulobacteraceae</taxon>
        <taxon>Asticcacaulis</taxon>
    </lineage>
</organism>